<gene>
    <name evidence="1" type="ORF">H8S00_12235</name>
</gene>
<evidence type="ECO:0000313" key="1">
    <source>
        <dbReference type="EMBL" id="MBC5668738.1"/>
    </source>
</evidence>
<organism evidence="1 2">
    <name type="scientific">Eubacterium segne</name>
    <dbReference type="NCBI Taxonomy" id="2763045"/>
    <lineage>
        <taxon>Bacteria</taxon>
        <taxon>Bacillati</taxon>
        <taxon>Bacillota</taxon>
        <taxon>Clostridia</taxon>
        <taxon>Eubacteriales</taxon>
        <taxon>Eubacteriaceae</taxon>
        <taxon>Eubacterium</taxon>
    </lineage>
</organism>
<dbReference type="EMBL" id="JACOOZ010000010">
    <property type="protein sequence ID" value="MBC5668738.1"/>
    <property type="molecule type" value="Genomic_DNA"/>
</dbReference>
<comment type="caution">
    <text evidence="1">The sequence shown here is derived from an EMBL/GenBank/DDBJ whole genome shotgun (WGS) entry which is preliminary data.</text>
</comment>
<sequence length="68" mass="7689">MNLSEFLENWDGNTQIVVKTDTEEVFCGKVADVSVDIACRYSIPKAGVKHNREIMHIIVEHNGKEKSN</sequence>
<name>A0ABR7F546_9FIRM</name>
<accession>A0ABR7F546</accession>
<dbReference type="RefSeq" id="WP_021951759.1">
    <property type="nucleotide sequence ID" value="NZ_JACOOZ010000010.1"/>
</dbReference>
<dbReference type="Proteomes" id="UP000597877">
    <property type="component" value="Unassembled WGS sequence"/>
</dbReference>
<protein>
    <recommendedName>
        <fullName evidence="3">DUF2187 domain-containing protein</fullName>
    </recommendedName>
</protein>
<evidence type="ECO:0000313" key="2">
    <source>
        <dbReference type="Proteomes" id="UP000597877"/>
    </source>
</evidence>
<keyword evidence="2" id="KW-1185">Reference proteome</keyword>
<proteinExistence type="predicted"/>
<reference evidence="1 2" key="1">
    <citation type="submission" date="2020-08" db="EMBL/GenBank/DDBJ databases">
        <title>Genome public.</title>
        <authorList>
            <person name="Liu C."/>
            <person name="Sun Q."/>
        </authorList>
    </citation>
    <scope>NUCLEOTIDE SEQUENCE [LARGE SCALE GENOMIC DNA]</scope>
    <source>
        <strain evidence="1 2">BX4</strain>
    </source>
</reference>
<evidence type="ECO:0008006" key="3">
    <source>
        <dbReference type="Google" id="ProtNLM"/>
    </source>
</evidence>